<sequence>MKDFEQIMVNLVWVFKEAVTTLRLKKFEIQCCSCITGHMNGVFYQQTTETISVYTLPHRLGVCLELYEVGSITNIG</sequence>
<proteinExistence type="predicted"/>
<dbReference type="AlphaFoldDB" id="A0A0B7B7F5"/>
<organism evidence="2">
    <name type="scientific">Arion vulgaris</name>
    <dbReference type="NCBI Taxonomy" id="1028688"/>
    <lineage>
        <taxon>Eukaryota</taxon>
        <taxon>Metazoa</taxon>
        <taxon>Spiralia</taxon>
        <taxon>Lophotrochozoa</taxon>
        <taxon>Mollusca</taxon>
        <taxon>Gastropoda</taxon>
        <taxon>Heterobranchia</taxon>
        <taxon>Euthyneura</taxon>
        <taxon>Panpulmonata</taxon>
        <taxon>Eupulmonata</taxon>
        <taxon>Stylommatophora</taxon>
        <taxon>Helicina</taxon>
        <taxon>Arionoidea</taxon>
        <taxon>Arionidae</taxon>
        <taxon>Arion</taxon>
    </lineage>
</organism>
<name>A0A0B7B7F5_9EUPU</name>
<dbReference type="EMBL" id="HACG01042408">
    <property type="protein sequence ID" value="CEK89273.1"/>
    <property type="molecule type" value="Transcribed_RNA"/>
</dbReference>
<accession>A0A0B7B7F5</accession>
<evidence type="ECO:0000313" key="1">
    <source>
        <dbReference type="EMBL" id="CEK89273.1"/>
    </source>
</evidence>
<protein>
    <submittedName>
        <fullName evidence="2">Uncharacterized protein</fullName>
    </submittedName>
</protein>
<reference evidence="2" key="1">
    <citation type="submission" date="2014-12" db="EMBL/GenBank/DDBJ databases">
        <title>Insight into the proteome of Arion vulgaris.</title>
        <authorList>
            <person name="Aradska J."/>
            <person name="Bulat T."/>
            <person name="Smidak R."/>
            <person name="Sarate P."/>
            <person name="Gangsoo J."/>
            <person name="Sialana F."/>
            <person name="Bilban M."/>
            <person name="Lubec G."/>
        </authorList>
    </citation>
    <scope>NUCLEOTIDE SEQUENCE</scope>
    <source>
        <tissue evidence="2">Skin</tissue>
    </source>
</reference>
<gene>
    <name evidence="2" type="primary">ORF169940</name>
    <name evidence="1" type="synonym">ORF169932</name>
</gene>
<dbReference type="EMBL" id="HACG01042409">
    <property type="protein sequence ID" value="CEK89274.1"/>
    <property type="molecule type" value="Transcribed_RNA"/>
</dbReference>
<evidence type="ECO:0000313" key="2">
    <source>
        <dbReference type="EMBL" id="CEK89274.1"/>
    </source>
</evidence>